<name>A0A4V3XFN0_9AGAM</name>
<protein>
    <submittedName>
        <fullName evidence="1">Uncharacterized protein</fullName>
    </submittedName>
</protein>
<sequence length="324" mass="36139">MLQCPQMTNGGGALEEERCQKLTSLLGFEIKPSQFMQAHTILKSCAHKFADKPVLVLGGKTDELRKVAQSYGYNKAYTTLDVKAWNSHIWPFYDLTPVELSSTHRVDFSKTPIAAVFVFHDPRNWALDIQIVTDVILSGGIIGSPYILPHKRKSQYQDFKPVELIFCNPDLQWQAGFERPRLGQGAFRVAFQAVYQALTGTKYPHIQYGKPTEDTYKFAQIILRNTIAEVVGKHVDCTPNVYMIGDNPDSGEPCLLAPNLANPLSSNFLLLDIAGANAVGWTSILVRTGVYDPGQGQPTHMPTHITDDVETAVRWAIEREMKSS</sequence>
<dbReference type="InterPro" id="IPR036412">
    <property type="entry name" value="HAD-like_sf"/>
</dbReference>
<dbReference type="Pfam" id="PF13242">
    <property type="entry name" value="Hydrolase_like"/>
    <property type="match status" value="1"/>
</dbReference>
<dbReference type="GO" id="GO:0046474">
    <property type="term" value="P:glycerophospholipid biosynthetic process"/>
    <property type="evidence" value="ECO:0007669"/>
    <property type="project" value="TreeGrafter"/>
</dbReference>
<dbReference type="InterPro" id="IPR023214">
    <property type="entry name" value="HAD_sf"/>
</dbReference>
<comment type="caution">
    <text evidence="1">The sequence shown here is derived from an EMBL/GenBank/DDBJ whole genome shotgun (WGS) entry which is preliminary data.</text>
</comment>
<keyword evidence="2" id="KW-1185">Reference proteome</keyword>
<dbReference type="EMBL" id="SGPL01000084">
    <property type="protein sequence ID" value="THH18163.1"/>
    <property type="molecule type" value="Genomic_DNA"/>
</dbReference>
<dbReference type="Gene3D" id="3.40.50.1000">
    <property type="entry name" value="HAD superfamily/HAD-like"/>
    <property type="match status" value="2"/>
</dbReference>
<dbReference type="Pfam" id="PF13344">
    <property type="entry name" value="Hydrolase_6"/>
    <property type="match status" value="1"/>
</dbReference>
<gene>
    <name evidence="1" type="ORF">EW146_g2776</name>
</gene>
<dbReference type="GO" id="GO:0005739">
    <property type="term" value="C:mitochondrion"/>
    <property type="evidence" value="ECO:0007669"/>
    <property type="project" value="TreeGrafter"/>
</dbReference>
<evidence type="ECO:0000313" key="2">
    <source>
        <dbReference type="Proteomes" id="UP000310158"/>
    </source>
</evidence>
<accession>A0A4V3XFN0</accession>
<organism evidence="1 2">
    <name type="scientific">Bondarzewia mesenterica</name>
    <dbReference type="NCBI Taxonomy" id="1095465"/>
    <lineage>
        <taxon>Eukaryota</taxon>
        <taxon>Fungi</taxon>
        <taxon>Dikarya</taxon>
        <taxon>Basidiomycota</taxon>
        <taxon>Agaricomycotina</taxon>
        <taxon>Agaricomycetes</taxon>
        <taxon>Russulales</taxon>
        <taxon>Bondarzewiaceae</taxon>
        <taxon>Bondarzewia</taxon>
    </lineage>
</organism>
<dbReference type="OrthoDB" id="10251048at2759"/>
<dbReference type="Proteomes" id="UP000310158">
    <property type="component" value="Unassembled WGS sequence"/>
</dbReference>
<evidence type="ECO:0000313" key="1">
    <source>
        <dbReference type="EMBL" id="THH18163.1"/>
    </source>
</evidence>
<dbReference type="PANTHER" id="PTHR14269">
    <property type="entry name" value="CDP-DIACYLGLYCEROL--GLYCEROL-3-PHOSPHATE 3-PHOSPHATIDYLTRANSFERASE-RELATED"/>
    <property type="match status" value="1"/>
</dbReference>
<dbReference type="InterPro" id="IPR006357">
    <property type="entry name" value="HAD-SF_hydro_IIA"/>
</dbReference>
<proteinExistence type="predicted"/>
<dbReference type="InterPro" id="IPR006353">
    <property type="entry name" value="HAD-SF_hydro_IIA_CECR5"/>
</dbReference>
<dbReference type="SUPFAM" id="SSF56784">
    <property type="entry name" value="HAD-like"/>
    <property type="match status" value="2"/>
</dbReference>
<dbReference type="InterPro" id="IPR050324">
    <property type="entry name" value="CDP-alcohol_PTase-I"/>
</dbReference>
<dbReference type="NCBIfam" id="TIGR01456">
    <property type="entry name" value="CECR5"/>
    <property type="match status" value="1"/>
</dbReference>
<reference evidence="1 2" key="1">
    <citation type="submission" date="2019-02" db="EMBL/GenBank/DDBJ databases">
        <title>Genome sequencing of the rare red list fungi Bondarzewia mesenterica.</title>
        <authorList>
            <person name="Buettner E."/>
            <person name="Kellner H."/>
        </authorList>
    </citation>
    <scope>NUCLEOTIDE SEQUENCE [LARGE SCALE GENOMIC DNA]</scope>
    <source>
        <strain evidence="1 2">DSM 108281</strain>
    </source>
</reference>
<dbReference type="PANTHER" id="PTHR14269:SF4">
    <property type="entry name" value="CAT EYE SYNDROME CRITICAL REGION PROTEIN 5"/>
    <property type="match status" value="1"/>
</dbReference>
<dbReference type="AlphaFoldDB" id="A0A4V3XFN0"/>